<evidence type="ECO:0000256" key="4">
    <source>
        <dbReference type="ARBA" id="ARBA00022989"/>
    </source>
</evidence>
<dbReference type="Gene3D" id="1.20.1250.20">
    <property type="entry name" value="MFS general substrate transporter like domains"/>
    <property type="match status" value="2"/>
</dbReference>
<dbReference type="InterPro" id="IPR020846">
    <property type="entry name" value="MFS_dom"/>
</dbReference>
<dbReference type="InterPro" id="IPR036259">
    <property type="entry name" value="MFS_trans_sf"/>
</dbReference>
<keyword evidence="2" id="KW-0813">Transport</keyword>
<dbReference type="EMBL" id="SKBQ01000107">
    <property type="protein sequence ID" value="TPX18857.1"/>
    <property type="molecule type" value="Genomic_DNA"/>
</dbReference>
<feature type="transmembrane region" description="Helical" evidence="6">
    <location>
        <begin position="86"/>
        <end position="106"/>
    </location>
</feature>
<dbReference type="InterPro" id="IPR011701">
    <property type="entry name" value="MFS"/>
</dbReference>
<dbReference type="PANTHER" id="PTHR43791">
    <property type="entry name" value="PERMEASE-RELATED"/>
    <property type="match status" value="1"/>
</dbReference>
<dbReference type="OrthoDB" id="2985014at2759"/>
<reference evidence="8 9" key="1">
    <citation type="submission" date="2019-06" db="EMBL/GenBank/DDBJ databases">
        <title>Draft genome sequence of the filamentous fungus Phialemoniopsis curvata isolated from diesel fuel.</title>
        <authorList>
            <person name="Varaljay V.A."/>
            <person name="Lyon W.J."/>
            <person name="Crouch A.L."/>
            <person name="Drake C.E."/>
            <person name="Hollomon J.M."/>
            <person name="Nadeau L.J."/>
            <person name="Nunn H.S."/>
            <person name="Stevenson B.S."/>
            <person name="Bojanowski C.L."/>
            <person name="Crookes-Goodson W.J."/>
        </authorList>
    </citation>
    <scope>NUCLEOTIDE SEQUENCE [LARGE SCALE GENOMIC DNA]</scope>
    <source>
        <strain evidence="8 9">D216</strain>
    </source>
</reference>
<dbReference type="GeneID" id="41978919"/>
<organism evidence="8 9">
    <name type="scientific">Thyridium curvatum</name>
    <dbReference type="NCBI Taxonomy" id="1093900"/>
    <lineage>
        <taxon>Eukaryota</taxon>
        <taxon>Fungi</taxon>
        <taxon>Dikarya</taxon>
        <taxon>Ascomycota</taxon>
        <taxon>Pezizomycotina</taxon>
        <taxon>Sordariomycetes</taxon>
        <taxon>Sordariomycetidae</taxon>
        <taxon>Thyridiales</taxon>
        <taxon>Thyridiaceae</taxon>
        <taxon>Thyridium</taxon>
    </lineage>
</organism>
<accession>A0A507BG01</accession>
<dbReference type="Pfam" id="PF07690">
    <property type="entry name" value="MFS_1"/>
    <property type="match status" value="1"/>
</dbReference>
<keyword evidence="5 6" id="KW-0472">Membrane</keyword>
<dbReference type="RefSeq" id="XP_031000568.1">
    <property type="nucleotide sequence ID" value="XM_031134206.1"/>
</dbReference>
<feature type="transmembrane region" description="Helical" evidence="6">
    <location>
        <begin position="282"/>
        <end position="305"/>
    </location>
</feature>
<dbReference type="Proteomes" id="UP000319257">
    <property type="component" value="Unassembled WGS sequence"/>
</dbReference>
<feature type="transmembrane region" description="Helical" evidence="6">
    <location>
        <begin position="401"/>
        <end position="422"/>
    </location>
</feature>
<feature type="transmembrane region" description="Helical" evidence="6">
    <location>
        <begin position="341"/>
        <end position="361"/>
    </location>
</feature>
<evidence type="ECO:0000313" key="8">
    <source>
        <dbReference type="EMBL" id="TPX18857.1"/>
    </source>
</evidence>
<dbReference type="SUPFAM" id="SSF103473">
    <property type="entry name" value="MFS general substrate transporter"/>
    <property type="match status" value="1"/>
</dbReference>
<feature type="transmembrane region" description="Helical" evidence="6">
    <location>
        <begin position="173"/>
        <end position="194"/>
    </location>
</feature>
<evidence type="ECO:0000256" key="2">
    <source>
        <dbReference type="ARBA" id="ARBA00022448"/>
    </source>
</evidence>
<dbReference type="FunFam" id="1.20.1250.20:FF:000018">
    <property type="entry name" value="MFS transporter permease"/>
    <property type="match status" value="1"/>
</dbReference>
<dbReference type="AlphaFoldDB" id="A0A507BG01"/>
<keyword evidence="4 6" id="KW-1133">Transmembrane helix</keyword>
<proteinExistence type="predicted"/>
<evidence type="ECO:0000256" key="5">
    <source>
        <dbReference type="ARBA" id="ARBA00023136"/>
    </source>
</evidence>
<comment type="caution">
    <text evidence="8">The sequence shown here is derived from an EMBL/GenBank/DDBJ whole genome shotgun (WGS) entry which is preliminary data.</text>
</comment>
<keyword evidence="3 6" id="KW-0812">Transmembrane</keyword>
<feature type="transmembrane region" description="Helical" evidence="6">
    <location>
        <begin position="367"/>
        <end position="389"/>
    </location>
</feature>
<dbReference type="GO" id="GO:0016020">
    <property type="term" value="C:membrane"/>
    <property type="evidence" value="ECO:0007669"/>
    <property type="project" value="UniProtKB-SubCell"/>
</dbReference>
<feature type="transmembrane region" description="Helical" evidence="6">
    <location>
        <begin position="143"/>
        <end position="164"/>
    </location>
</feature>
<feature type="transmembrane region" description="Helical" evidence="6">
    <location>
        <begin position="317"/>
        <end position="334"/>
    </location>
</feature>
<feature type="transmembrane region" description="Helical" evidence="6">
    <location>
        <begin position="113"/>
        <end position="131"/>
    </location>
</feature>
<feature type="domain" description="Major facilitator superfamily (MFS) profile" evidence="7">
    <location>
        <begin position="48"/>
        <end position="461"/>
    </location>
</feature>
<feature type="transmembrane region" description="Helical" evidence="6">
    <location>
        <begin position="48"/>
        <end position="66"/>
    </location>
</feature>
<dbReference type="FunFam" id="1.20.1250.20:FF:000013">
    <property type="entry name" value="MFS general substrate transporter"/>
    <property type="match status" value="1"/>
</dbReference>
<evidence type="ECO:0000256" key="1">
    <source>
        <dbReference type="ARBA" id="ARBA00004141"/>
    </source>
</evidence>
<gene>
    <name evidence="8" type="ORF">E0L32_011472</name>
</gene>
<name>A0A507BG01_9PEZI</name>
<dbReference type="PROSITE" id="PS50850">
    <property type="entry name" value="MFS"/>
    <property type="match status" value="1"/>
</dbReference>
<dbReference type="InParanoid" id="A0A507BG01"/>
<evidence type="ECO:0000256" key="3">
    <source>
        <dbReference type="ARBA" id="ARBA00022692"/>
    </source>
</evidence>
<dbReference type="GO" id="GO:0022857">
    <property type="term" value="F:transmembrane transporter activity"/>
    <property type="evidence" value="ECO:0007669"/>
    <property type="project" value="InterPro"/>
</dbReference>
<dbReference type="PANTHER" id="PTHR43791:SF36">
    <property type="entry name" value="TRANSPORTER, PUTATIVE (AFU_ORTHOLOGUE AFUA_6G08340)-RELATED"/>
    <property type="match status" value="1"/>
</dbReference>
<evidence type="ECO:0000256" key="6">
    <source>
        <dbReference type="SAM" id="Phobius"/>
    </source>
</evidence>
<comment type="subcellular location">
    <subcellularLocation>
        <location evidence="1">Membrane</location>
        <topology evidence="1">Multi-pass membrane protein</topology>
    </subcellularLocation>
</comment>
<keyword evidence="9" id="KW-1185">Reference proteome</keyword>
<evidence type="ECO:0000313" key="9">
    <source>
        <dbReference type="Proteomes" id="UP000319257"/>
    </source>
</evidence>
<sequence>MSTDPAQADKSAVAAAEEGSPVAPQGFQHVHIDPVVEKRVIKKLDRRVPVFMFVAFLLAFLDRSNIGNAETAGMSKDLNFSDAQYQWLLTIFYIPYILFEWAAICWKIVPPHIWAAVNVFTWGLASVLQAAAFNWEGLMVCRWFMAMAEAAFAPGAPYLLSFFYNRQELGVRVAFYVSAAPLATTFAGALAYGITSGHPSIANWRLLFIVEGLPTIVLAVFLYFYLPDSPDTARFLTEEERQVAKARSVQQSGQEGKDRVGHFSVRESLAAFRNPQTLIQPLMYFSCNVSYASLPVFLPAILTTMGFSSINAQGLSAPPYFLSFLVCIGSTWVADRTGQRGLVIVALSVVAGVGYILLATVRTVAVRYFGVFLAAAGVFPCIANILPWVLNNQGTDAKRGVGIAMLNIIGQCGPLLGTRVFPVTDKPYYVKGMAICAAFMFFNAFLAISLRTYFVWKNKQFERAEAAAVASGGGGDDKGQQLADMATATEIEGTFGYRYIL</sequence>
<protein>
    <recommendedName>
        <fullName evidence="7">Major facilitator superfamily (MFS) profile domain-containing protein</fullName>
    </recommendedName>
</protein>
<feature type="transmembrane region" description="Helical" evidence="6">
    <location>
        <begin position="206"/>
        <end position="226"/>
    </location>
</feature>
<feature type="transmembrane region" description="Helical" evidence="6">
    <location>
        <begin position="428"/>
        <end position="450"/>
    </location>
</feature>
<evidence type="ECO:0000259" key="7">
    <source>
        <dbReference type="PROSITE" id="PS50850"/>
    </source>
</evidence>